<accession>B4VXV1</accession>
<gene>
    <name evidence="1" type="ORF">MC7420_4481</name>
</gene>
<dbReference type="RefSeq" id="WP_006103697.1">
    <property type="nucleotide sequence ID" value="NZ_DS989859.1"/>
</dbReference>
<keyword evidence="2" id="KW-1185">Reference proteome</keyword>
<evidence type="ECO:0000313" key="2">
    <source>
        <dbReference type="Proteomes" id="UP000003835"/>
    </source>
</evidence>
<protein>
    <recommendedName>
        <fullName evidence="3">Calcium binding protein from Anabaena CcbP</fullName>
    </recommendedName>
</protein>
<dbReference type="HOGENOM" id="CLU_159104_0_0_3"/>
<sequence>MAKMERDAEREERITMEIVVDAYGPEEQAMGWYCYLQDTMQFPFTAVCISKRRISPVKEKATVEVLGMAPEEECEQEMFVEITWDDDTLAVPLIQLEAPEADAQTQQAIADWHYWVNQGYEFG</sequence>
<dbReference type="STRING" id="118168.MC7420_4481"/>
<dbReference type="EMBL" id="DS989859">
    <property type="protein sequence ID" value="EDX73234.1"/>
    <property type="molecule type" value="Genomic_DNA"/>
</dbReference>
<evidence type="ECO:0000313" key="1">
    <source>
        <dbReference type="EMBL" id="EDX73234.1"/>
    </source>
</evidence>
<name>B4VXV1_9CYAN</name>
<proteinExistence type="predicted"/>
<dbReference type="AlphaFoldDB" id="B4VXV1"/>
<evidence type="ECO:0008006" key="3">
    <source>
        <dbReference type="Google" id="ProtNLM"/>
    </source>
</evidence>
<organism evidence="1 2">
    <name type="scientific">Coleofasciculus chthonoplastes PCC 7420</name>
    <dbReference type="NCBI Taxonomy" id="118168"/>
    <lineage>
        <taxon>Bacteria</taxon>
        <taxon>Bacillati</taxon>
        <taxon>Cyanobacteriota</taxon>
        <taxon>Cyanophyceae</taxon>
        <taxon>Coleofasciculales</taxon>
        <taxon>Coleofasciculaceae</taxon>
        <taxon>Coleofasciculus</taxon>
    </lineage>
</organism>
<dbReference type="Proteomes" id="UP000003835">
    <property type="component" value="Unassembled WGS sequence"/>
</dbReference>
<reference evidence="1 2" key="1">
    <citation type="submission" date="2008-07" db="EMBL/GenBank/DDBJ databases">
        <authorList>
            <person name="Tandeau de Marsac N."/>
            <person name="Ferriera S."/>
            <person name="Johnson J."/>
            <person name="Kravitz S."/>
            <person name="Beeson K."/>
            <person name="Sutton G."/>
            <person name="Rogers Y.-H."/>
            <person name="Friedman R."/>
            <person name="Frazier M."/>
            <person name="Venter J.C."/>
        </authorList>
    </citation>
    <scope>NUCLEOTIDE SEQUENCE [LARGE SCALE GENOMIC DNA]</scope>
    <source>
        <strain evidence="1 2">PCC 7420</strain>
    </source>
</reference>
<dbReference type="eggNOG" id="ENOG5032UTJ">
    <property type="taxonomic scope" value="Bacteria"/>
</dbReference>
<dbReference type="Gene3D" id="6.10.140.400">
    <property type="match status" value="2"/>
</dbReference>
<dbReference type="Pfam" id="PF11535">
    <property type="entry name" value="Calci_bind_CcbP"/>
    <property type="match status" value="1"/>
</dbReference>
<dbReference type="InterPro" id="IPR020994">
    <property type="entry name" value="Uncharacterised_Ca-bd_CcbP"/>
</dbReference>